<dbReference type="Pfam" id="PF04932">
    <property type="entry name" value="Wzy_C"/>
    <property type="match status" value="1"/>
</dbReference>
<feature type="transmembrane region" description="Helical" evidence="5">
    <location>
        <begin position="239"/>
        <end position="262"/>
    </location>
</feature>
<protein>
    <submittedName>
        <fullName evidence="7">O-antigen ligase family protein</fullName>
    </submittedName>
</protein>
<dbReference type="GO" id="GO:0016874">
    <property type="term" value="F:ligase activity"/>
    <property type="evidence" value="ECO:0007669"/>
    <property type="project" value="UniProtKB-KW"/>
</dbReference>
<evidence type="ECO:0000259" key="6">
    <source>
        <dbReference type="Pfam" id="PF04932"/>
    </source>
</evidence>
<accession>A0A931C3J5</accession>
<evidence type="ECO:0000313" key="8">
    <source>
        <dbReference type="Proteomes" id="UP000598146"/>
    </source>
</evidence>
<feature type="transmembrane region" description="Helical" evidence="5">
    <location>
        <begin position="171"/>
        <end position="188"/>
    </location>
</feature>
<gene>
    <name evidence="7" type="ORF">I4J89_14915</name>
</gene>
<dbReference type="GO" id="GO:0016020">
    <property type="term" value="C:membrane"/>
    <property type="evidence" value="ECO:0007669"/>
    <property type="project" value="UniProtKB-SubCell"/>
</dbReference>
<feature type="transmembrane region" description="Helical" evidence="5">
    <location>
        <begin position="101"/>
        <end position="124"/>
    </location>
</feature>
<dbReference type="InterPro" id="IPR051533">
    <property type="entry name" value="WaaL-like"/>
</dbReference>
<feature type="transmembrane region" description="Helical" evidence="5">
    <location>
        <begin position="20"/>
        <end position="37"/>
    </location>
</feature>
<proteinExistence type="predicted"/>
<comment type="caution">
    <text evidence="7">The sequence shown here is derived from an EMBL/GenBank/DDBJ whole genome shotgun (WGS) entry which is preliminary data.</text>
</comment>
<feature type="transmembrane region" description="Helical" evidence="5">
    <location>
        <begin position="73"/>
        <end position="89"/>
    </location>
</feature>
<dbReference type="AlphaFoldDB" id="A0A931C3J5"/>
<feature type="domain" description="O-antigen ligase-related" evidence="6">
    <location>
        <begin position="205"/>
        <end position="337"/>
    </location>
</feature>
<evidence type="ECO:0000256" key="3">
    <source>
        <dbReference type="ARBA" id="ARBA00022989"/>
    </source>
</evidence>
<dbReference type="PANTHER" id="PTHR37422:SF13">
    <property type="entry name" value="LIPOPOLYSACCHARIDE BIOSYNTHESIS PROTEIN PA4999-RELATED"/>
    <property type="match status" value="1"/>
</dbReference>
<dbReference type="InterPro" id="IPR007016">
    <property type="entry name" value="O-antigen_ligase-rel_domated"/>
</dbReference>
<evidence type="ECO:0000256" key="5">
    <source>
        <dbReference type="SAM" id="Phobius"/>
    </source>
</evidence>
<keyword evidence="8" id="KW-1185">Reference proteome</keyword>
<reference evidence="7" key="1">
    <citation type="submission" date="2020-11" db="EMBL/GenBank/DDBJ databases">
        <title>Isolation and identification of active actinomycetes.</title>
        <authorList>
            <person name="Sun X."/>
        </authorList>
    </citation>
    <scope>NUCLEOTIDE SEQUENCE</scope>
    <source>
        <strain evidence="7">NEAU-A11</strain>
    </source>
</reference>
<comment type="subcellular location">
    <subcellularLocation>
        <location evidence="1">Membrane</location>
        <topology evidence="1">Multi-pass membrane protein</topology>
    </subcellularLocation>
</comment>
<keyword evidence="2 5" id="KW-0812">Transmembrane</keyword>
<dbReference type="PANTHER" id="PTHR37422">
    <property type="entry name" value="TEICHURONIC ACID BIOSYNTHESIS PROTEIN TUAE"/>
    <property type="match status" value="1"/>
</dbReference>
<feature type="transmembrane region" description="Helical" evidence="5">
    <location>
        <begin position="325"/>
        <end position="348"/>
    </location>
</feature>
<organism evidence="7 8">
    <name type="scientific">Actinoplanes aureus</name>
    <dbReference type="NCBI Taxonomy" id="2792083"/>
    <lineage>
        <taxon>Bacteria</taxon>
        <taxon>Bacillati</taxon>
        <taxon>Actinomycetota</taxon>
        <taxon>Actinomycetes</taxon>
        <taxon>Micromonosporales</taxon>
        <taxon>Micromonosporaceae</taxon>
        <taxon>Actinoplanes</taxon>
    </lineage>
</organism>
<keyword evidence="4 5" id="KW-0472">Membrane</keyword>
<feature type="transmembrane region" description="Helical" evidence="5">
    <location>
        <begin position="200"/>
        <end position="227"/>
    </location>
</feature>
<name>A0A931C3J5_9ACTN</name>
<keyword evidence="3 5" id="KW-1133">Transmembrane helix</keyword>
<evidence type="ECO:0000256" key="2">
    <source>
        <dbReference type="ARBA" id="ARBA00022692"/>
    </source>
</evidence>
<sequence>MTPPAAGQDPGSETGPPRPGMVVVVVFIAALAGRFTLDRVGMDVPVFNDVRVPLLLAVLMCLLLEAHRIGPRAAVGGYCVLPIIGLHGYQVLSATWTPPGAAIAPVIGDLFAVVFFVVVYYTLAKWDRDHVTRITLCCFHAAAWVYFLAASTGRGHAAGGRWAALGGGPNVFVRVMMLGVITSIYLYVSSGGKLRCLVPIPVFMFGAIASGSRGGMVALGITIFILLAASRPRPRWNQLAKPVGLLVVLSIMLALTAGPTIAEFVQNRFFKATFEEGYTSERDVLFAYALRLFWQRPLFGTGVNGFNAFAGISEDLYVHNLPLSIAAEGGFTGLILLGLAWFTLWHAYARTPRDQRSPEARTAAYCGIYIGATCLFSGDYFDARLMWALLLLAVVRPAPPAPLSATGSIAYPWSRTST</sequence>
<dbReference type="RefSeq" id="WP_196414543.1">
    <property type="nucleotide sequence ID" value="NZ_JADQTO010000006.1"/>
</dbReference>
<dbReference type="EMBL" id="JADQTO010000006">
    <property type="protein sequence ID" value="MBG0562745.1"/>
    <property type="molecule type" value="Genomic_DNA"/>
</dbReference>
<keyword evidence="7" id="KW-0436">Ligase</keyword>
<evidence type="ECO:0000256" key="1">
    <source>
        <dbReference type="ARBA" id="ARBA00004141"/>
    </source>
</evidence>
<evidence type="ECO:0000313" key="7">
    <source>
        <dbReference type="EMBL" id="MBG0562745.1"/>
    </source>
</evidence>
<evidence type="ECO:0000256" key="4">
    <source>
        <dbReference type="ARBA" id="ARBA00023136"/>
    </source>
</evidence>
<dbReference type="Proteomes" id="UP000598146">
    <property type="component" value="Unassembled WGS sequence"/>
</dbReference>